<dbReference type="PANTHER" id="PTHR14021:SF15">
    <property type="entry name" value="IRON-SULFUR CLUSTER CO-CHAPERONE PROTEIN HSCB"/>
    <property type="match status" value="1"/>
</dbReference>
<comment type="caution">
    <text evidence="4">The sequence shown here is derived from an EMBL/GenBank/DDBJ whole genome shotgun (WGS) entry which is preliminary data.</text>
</comment>
<name>A0A066UCG4_9GAMM</name>
<dbReference type="GO" id="GO:0051087">
    <property type="term" value="F:protein-folding chaperone binding"/>
    <property type="evidence" value="ECO:0007669"/>
    <property type="project" value="InterPro"/>
</dbReference>
<dbReference type="InterPro" id="IPR036869">
    <property type="entry name" value="J_dom_sf"/>
</dbReference>
<gene>
    <name evidence="4" type="ORF">MBO_07408</name>
</gene>
<dbReference type="EMBL" id="AOMT01000026">
    <property type="protein sequence ID" value="KDN24775.1"/>
    <property type="molecule type" value="Genomic_DNA"/>
</dbReference>
<protein>
    <submittedName>
        <fullName evidence="4">Fe-S protein assembly co-chaperone HscB</fullName>
    </submittedName>
</protein>
<dbReference type="GO" id="GO:0001671">
    <property type="term" value="F:ATPase activator activity"/>
    <property type="evidence" value="ECO:0007669"/>
    <property type="project" value="InterPro"/>
</dbReference>
<dbReference type="Pfam" id="PF07743">
    <property type="entry name" value="HSCB_C"/>
    <property type="match status" value="1"/>
</dbReference>
<sequence>MTSHNNFFALFDLPVVFDIDKDALKKSLLALQKIHHPDQAHSAPTQMASLINHAYDSLYHDDKRAAHLLELAGVQCDLNASINDWDFLDEMMEFRMALDGLDSQDELTELLRAINNQKSGYNTAFNNSYQAKDWQNAEVNAQKIQFLEKLAIDVQHKLTDSLNTNGDDDDLYV</sequence>
<evidence type="ECO:0000256" key="2">
    <source>
        <dbReference type="ARBA" id="ARBA00023186"/>
    </source>
</evidence>
<dbReference type="RefSeq" id="WP_036366263.1">
    <property type="nucleotide sequence ID" value="NZ_AOMT01000026.1"/>
</dbReference>
<organism evidence="4 5">
    <name type="scientific">Moraxella bovoculi 237</name>
    <dbReference type="NCBI Taxonomy" id="743974"/>
    <lineage>
        <taxon>Bacteria</taxon>
        <taxon>Pseudomonadati</taxon>
        <taxon>Pseudomonadota</taxon>
        <taxon>Gammaproteobacteria</taxon>
        <taxon>Moraxellales</taxon>
        <taxon>Moraxellaceae</taxon>
        <taxon>Moraxella</taxon>
    </lineage>
</organism>
<evidence type="ECO:0000259" key="3">
    <source>
        <dbReference type="Pfam" id="PF07743"/>
    </source>
</evidence>
<dbReference type="NCBIfam" id="TIGR00714">
    <property type="entry name" value="hscB"/>
    <property type="match status" value="1"/>
</dbReference>
<dbReference type="InterPro" id="IPR004640">
    <property type="entry name" value="HscB"/>
</dbReference>
<evidence type="ECO:0000313" key="5">
    <source>
        <dbReference type="Proteomes" id="UP000035860"/>
    </source>
</evidence>
<reference evidence="4 5" key="1">
    <citation type="journal article" date="2014" name="Genome Announc.">
        <title>Draft Genome Sequence of Moraxella bovoculi Strain 237T (ATCC BAA-1259T) Isolated from a Calf with Infectious Bovine Keratoconjunctivitis.</title>
        <authorList>
            <person name="Calcutt M.J."/>
            <person name="Foecking M.F."/>
            <person name="Martin N.T."/>
            <person name="Mhlanga-Mutangadura T."/>
            <person name="Reilly T.J."/>
        </authorList>
    </citation>
    <scope>NUCLEOTIDE SEQUENCE [LARGE SCALE GENOMIC DNA]</scope>
    <source>
        <strain evidence="4 5">237</strain>
    </source>
</reference>
<evidence type="ECO:0000256" key="1">
    <source>
        <dbReference type="ARBA" id="ARBA00010476"/>
    </source>
</evidence>
<accession>A0A066UCG4</accession>
<dbReference type="Proteomes" id="UP000035860">
    <property type="component" value="Unassembled WGS sequence"/>
</dbReference>
<dbReference type="Gene3D" id="1.10.287.110">
    <property type="entry name" value="DnaJ domain"/>
    <property type="match status" value="1"/>
</dbReference>
<dbReference type="InterPro" id="IPR036386">
    <property type="entry name" value="HscB_C_sf"/>
</dbReference>
<dbReference type="SUPFAM" id="SSF46565">
    <property type="entry name" value="Chaperone J-domain"/>
    <property type="match status" value="1"/>
</dbReference>
<feature type="domain" description="Co-chaperone HscB C-terminal oligomerisation" evidence="3">
    <location>
        <begin position="84"/>
        <end position="153"/>
    </location>
</feature>
<comment type="similarity">
    <text evidence="1">Belongs to the HscB family.</text>
</comment>
<dbReference type="GO" id="GO:0051259">
    <property type="term" value="P:protein complex oligomerization"/>
    <property type="evidence" value="ECO:0007669"/>
    <property type="project" value="InterPro"/>
</dbReference>
<dbReference type="PANTHER" id="PTHR14021">
    <property type="entry name" value="IRON-SULFUR CLUSTER CO-CHAPERONE PROTEIN HSCB"/>
    <property type="match status" value="1"/>
</dbReference>
<dbReference type="Gene3D" id="1.20.1280.20">
    <property type="entry name" value="HscB, C-terminal domain"/>
    <property type="match status" value="1"/>
</dbReference>
<evidence type="ECO:0000313" key="4">
    <source>
        <dbReference type="EMBL" id="KDN24775.1"/>
    </source>
</evidence>
<dbReference type="InterPro" id="IPR009073">
    <property type="entry name" value="HscB_oligo_C"/>
</dbReference>
<dbReference type="SUPFAM" id="SSF47144">
    <property type="entry name" value="HSC20 (HSCB), C-terminal oligomerisation domain"/>
    <property type="match status" value="1"/>
</dbReference>
<keyword evidence="5" id="KW-1185">Reference proteome</keyword>
<proteinExistence type="inferred from homology"/>
<dbReference type="GO" id="GO:1990230">
    <property type="term" value="C:iron-sulfur cluster transfer complex"/>
    <property type="evidence" value="ECO:0007669"/>
    <property type="project" value="TreeGrafter"/>
</dbReference>
<dbReference type="OrthoDB" id="287587at2"/>
<dbReference type="GO" id="GO:0044571">
    <property type="term" value="P:[2Fe-2S] cluster assembly"/>
    <property type="evidence" value="ECO:0007669"/>
    <property type="project" value="InterPro"/>
</dbReference>
<dbReference type="AlphaFoldDB" id="A0A066UCG4"/>
<dbReference type="eggNOG" id="COG1076">
    <property type="taxonomic scope" value="Bacteria"/>
</dbReference>
<keyword evidence="2" id="KW-0143">Chaperone</keyword>